<accession>A0AAV6NRV8</accession>
<dbReference type="GO" id="GO:0005783">
    <property type="term" value="C:endoplasmic reticulum"/>
    <property type="evidence" value="ECO:0007669"/>
    <property type="project" value="TreeGrafter"/>
</dbReference>
<dbReference type="PROSITE" id="PS50222">
    <property type="entry name" value="EF_HAND_2"/>
    <property type="match status" value="2"/>
</dbReference>
<gene>
    <name evidence="2" type="primary">sdf4</name>
    <name evidence="2" type="ORF">SDJN03_06305</name>
</gene>
<sequence length="378" mass="44409">MGKLSILIGISIFSLLLILFFHTPSRRITPRHRRLRLRLRSNFTFNQPLHRQQQDHYAPFDPLIANIQLRREDEEWQNHSLDPSQSDAADSHPEWEEFINDEDRFNVTERLSSLFPNIDVNPTDGFISVEELTRWNWQQAMNAALHRTEREFETHDEDRDGFVSFAEYEPPSWVMAAGNNSSSGYDIGWWNEEHFNASDADGNGALDMSEFNDFLHPADSRNPKLLLWLCRDVVRERDNSKDGKLNFSEFSPAIFDLVRRVDEDYGSLSSDDDQMEARAKKMFLELDKDEDGYLSATELLPVIGKIHPSEAYYARQQAEYIISQADSDNDELLTLNDMINNPWTLLFKENRICDKRKRRRESSTIFKRFCFRHNISYR</sequence>
<feature type="domain" description="EF-hand" evidence="1">
    <location>
        <begin position="274"/>
        <end position="309"/>
    </location>
</feature>
<comment type="caution">
    <text evidence="2">The sequence shown here is derived from an EMBL/GenBank/DDBJ whole genome shotgun (WGS) entry which is preliminary data.</text>
</comment>
<dbReference type="AlphaFoldDB" id="A0AAV6NRV8"/>
<dbReference type="InterPro" id="IPR002048">
    <property type="entry name" value="EF_hand_dom"/>
</dbReference>
<dbReference type="PANTHER" id="PTHR10827:SF101">
    <property type="entry name" value="CALCIUM-BINDING EF HAND FAMILY PROTEIN"/>
    <property type="match status" value="1"/>
</dbReference>
<dbReference type="InterPro" id="IPR018247">
    <property type="entry name" value="EF_Hand_1_Ca_BS"/>
</dbReference>
<feature type="non-terminal residue" evidence="2">
    <location>
        <position position="1"/>
    </location>
</feature>
<dbReference type="GO" id="GO:0005509">
    <property type="term" value="F:calcium ion binding"/>
    <property type="evidence" value="ECO:0007669"/>
    <property type="project" value="InterPro"/>
</dbReference>
<evidence type="ECO:0000313" key="3">
    <source>
        <dbReference type="Proteomes" id="UP000685013"/>
    </source>
</evidence>
<dbReference type="Proteomes" id="UP000685013">
    <property type="component" value="Chromosome 4"/>
</dbReference>
<evidence type="ECO:0000259" key="1">
    <source>
        <dbReference type="PROSITE" id="PS50222"/>
    </source>
</evidence>
<protein>
    <submittedName>
        <fullName evidence="2">45 kDa calcium-binding protein</fullName>
    </submittedName>
</protein>
<dbReference type="PROSITE" id="PS00018">
    <property type="entry name" value="EF_HAND_1"/>
    <property type="match status" value="4"/>
</dbReference>
<dbReference type="SMART" id="SM00054">
    <property type="entry name" value="EFh"/>
    <property type="match status" value="4"/>
</dbReference>
<evidence type="ECO:0000313" key="2">
    <source>
        <dbReference type="EMBL" id="KAG6601072.1"/>
    </source>
</evidence>
<dbReference type="PANTHER" id="PTHR10827">
    <property type="entry name" value="RETICULOCALBIN"/>
    <property type="match status" value="1"/>
</dbReference>
<reference evidence="2 3" key="1">
    <citation type="journal article" date="2021" name="Hortic Res">
        <title>The domestication of Cucurbita argyrosperma as revealed by the genome of its wild relative.</title>
        <authorList>
            <person name="Barrera-Redondo J."/>
            <person name="Sanchez-de la Vega G."/>
            <person name="Aguirre-Liguori J.A."/>
            <person name="Castellanos-Morales G."/>
            <person name="Gutierrez-Guerrero Y.T."/>
            <person name="Aguirre-Dugua X."/>
            <person name="Aguirre-Planter E."/>
            <person name="Tenaillon M.I."/>
            <person name="Lira-Saade R."/>
            <person name="Eguiarte L.E."/>
        </authorList>
    </citation>
    <scope>NUCLEOTIDE SEQUENCE [LARGE SCALE GENOMIC DNA]</scope>
    <source>
        <strain evidence="2">JBR-2021</strain>
    </source>
</reference>
<dbReference type="EMBL" id="JAGKQH010000004">
    <property type="protein sequence ID" value="KAG6601072.1"/>
    <property type="molecule type" value="Genomic_DNA"/>
</dbReference>
<organism evidence="2 3">
    <name type="scientific">Cucurbita argyrosperma subsp. sororia</name>
    <dbReference type="NCBI Taxonomy" id="37648"/>
    <lineage>
        <taxon>Eukaryota</taxon>
        <taxon>Viridiplantae</taxon>
        <taxon>Streptophyta</taxon>
        <taxon>Embryophyta</taxon>
        <taxon>Tracheophyta</taxon>
        <taxon>Spermatophyta</taxon>
        <taxon>Magnoliopsida</taxon>
        <taxon>eudicotyledons</taxon>
        <taxon>Gunneridae</taxon>
        <taxon>Pentapetalae</taxon>
        <taxon>rosids</taxon>
        <taxon>fabids</taxon>
        <taxon>Cucurbitales</taxon>
        <taxon>Cucurbitaceae</taxon>
        <taxon>Cucurbiteae</taxon>
        <taxon>Cucurbita</taxon>
    </lineage>
</organism>
<proteinExistence type="predicted"/>
<keyword evidence="3" id="KW-1185">Reference proteome</keyword>
<feature type="domain" description="EF-hand" evidence="1">
    <location>
        <begin position="192"/>
        <end position="221"/>
    </location>
</feature>
<name>A0AAV6NRV8_9ROSI</name>
<dbReference type="Pfam" id="PF13202">
    <property type="entry name" value="EF-hand_5"/>
    <property type="match status" value="2"/>
</dbReference>